<keyword evidence="4 6" id="KW-1133">Transmembrane helix</keyword>
<feature type="transmembrane region" description="Helical" evidence="6">
    <location>
        <begin position="275"/>
        <end position="291"/>
    </location>
</feature>
<name>A0A7G9R2Q3_9MICO</name>
<comment type="similarity">
    <text evidence="2">Belongs to the EamA transporter family.</text>
</comment>
<feature type="transmembrane region" description="Helical" evidence="6">
    <location>
        <begin position="249"/>
        <end position="269"/>
    </location>
</feature>
<evidence type="ECO:0000256" key="1">
    <source>
        <dbReference type="ARBA" id="ARBA00004141"/>
    </source>
</evidence>
<dbReference type="EMBL" id="CP060712">
    <property type="protein sequence ID" value="QNN49878.1"/>
    <property type="molecule type" value="Genomic_DNA"/>
</dbReference>
<dbReference type="Pfam" id="PF00892">
    <property type="entry name" value="EamA"/>
    <property type="match status" value="2"/>
</dbReference>
<dbReference type="RefSeq" id="WP_166103564.1">
    <property type="nucleotide sequence ID" value="NZ_BMMY01000002.1"/>
</dbReference>
<comment type="subcellular location">
    <subcellularLocation>
        <location evidence="1">Membrane</location>
        <topology evidence="1">Multi-pass membrane protein</topology>
    </subcellularLocation>
</comment>
<evidence type="ECO:0000256" key="4">
    <source>
        <dbReference type="ARBA" id="ARBA00022989"/>
    </source>
</evidence>
<feature type="transmembrane region" description="Helical" evidence="6">
    <location>
        <begin position="104"/>
        <end position="122"/>
    </location>
</feature>
<proteinExistence type="inferred from homology"/>
<accession>A0A7G9R2Q3</accession>
<feature type="domain" description="EamA" evidence="7">
    <location>
        <begin position="14"/>
        <end position="144"/>
    </location>
</feature>
<keyword evidence="3 6" id="KW-0812">Transmembrane</keyword>
<evidence type="ECO:0000256" key="2">
    <source>
        <dbReference type="ARBA" id="ARBA00007362"/>
    </source>
</evidence>
<sequence>MSASPAVRADRTWLVALAASLWGLSSLWRDPLAQRYPSLAVVFWEHLVLVALTLPWLVPALGRVARASVRTRVSVLVIGAGSSALATTLFTAAFRYGDPITPQVLQKLQPVIAVALAAALLGERLRRSYLWFAVPALVGAWLLAFPDPLGVSVATAQAALLAVGAAALWAAGTVFGRAASAELRFADLTALRFGVGLVTLTVIAGVTSTPLGLGRDAALDILLLALVPGLLALVLYYRALGRTPASRATLAELAFPLSAAVVGVVALGARPTGSQWLGLVVVLAAVVGLALHEQRSRRPAVVAPVRAEEALAGAR</sequence>
<evidence type="ECO:0000256" key="5">
    <source>
        <dbReference type="ARBA" id="ARBA00023136"/>
    </source>
</evidence>
<dbReference type="InterPro" id="IPR000620">
    <property type="entry name" value="EamA_dom"/>
</dbReference>
<dbReference type="PANTHER" id="PTHR32322">
    <property type="entry name" value="INNER MEMBRANE TRANSPORTER"/>
    <property type="match status" value="1"/>
</dbReference>
<keyword evidence="5 6" id="KW-0472">Membrane</keyword>
<feature type="domain" description="EamA" evidence="7">
    <location>
        <begin position="158"/>
        <end position="289"/>
    </location>
</feature>
<feature type="transmembrane region" description="Helical" evidence="6">
    <location>
        <begin position="190"/>
        <end position="211"/>
    </location>
</feature>
<evidence type="ECO:0000313" key="9">
    <source>
        <dbReference type="Proteomes" id="UP000515976"/>
    </source>
</evidence>
<feature type="transmembrane region" description="Helical" evidence="6">
    <location>
        <begin position="158"/>
        <end position="178"/>
    </location>
</feature>
<feature type="transmembrane region" description="Helical" evidence="6">
    <location>
        <begin position="129"/>
        <end position="146"/>
    </location>
</feature>
<feature type="transmembrane region" description="Helical" evidence="6">
    <location>
        <begin position="39"/>
        <end position="61"/>
    </location>
</feature>
<dbReference type="SUPFAM" id="SSF103481">
    <property type="entry name" value="Multidrug resistance efflux transporter EmrE"/>
    <property type="match status" value="2"/>
</dbReference>
<dbReference type="GO" id="GO:0016020">
    <property type="term" value="C:membrane"/>
    <property type="evidence" value="ECO:0007669"/>
    <property type="project" value="UniProtKB-SubCell"/>
</dbReference>
<dbReference type="AlphaFoldDB" id="A0A7G9R2Q3"/>
<evidence type="ECO:0000256" key="6">
    <source>
        <dbReference type="SAM" id="Phobius"/>
    </source>
</evidence>
<feature type="transmembrane region" description="Helical" evidence="6">
    <location>
        <begin position="217"/>
        <end position="237"/>
    </location>
</feature>
<dbReference type="InterPro" id="IPR050638">
    <property type="entry name" value="AA-Vitamin_Transporters"/>
</dbReference>
<dbReference type="PANTHER" id="PTHR32322:SF2">
    <property type="entry name" value="EAMA DOMAIN-CONTAINING PROTEIN"/>
    <property type="match status" value="1"/>
</dbReference>
<evidence type="ECO:0000256" key="3">
    <source>
        <dbReference type="ARBA" id="ARBA00022692"/>
    </source>
</evidence>
<evidence type="ECO:0000313" key="8">
    <source>
        <dbReference type="EMBL" id="QNN49878.1"/>
    </source>
</evidence>
<protein>
    <submittedName>
        <fullName evidence="8">EamA family transporter</fullName>
    </submittedName>
</protein>
<keyword evidence="9" id="KW-1185">Reference proteome</keyword>
<feature type="transmembrane region" description="Helical" evidence="6">
    <location>
        <begin position="73"/>
        <end position="92"/>
    </location>
</feature>
<reference evidence="8 9" key="1">
    <citation type="submission" date="2020-08" db="EMBL/GenBank/DDBJ databases">
        <title>Genome sequence of Phycicoccus endophyticus JCM 31784T.</title>
        <authorList>
            <person name="Hyun D.-W."/>
            <person name="Bae J.-W."/>
        </authorList>
    </citation>
    <scope>NUCLEOTIDE SEQUENCE [LARGE SCALE GENOMIC DNA]</scope>
    <source>
        <strain evidence="8 9">JCM 31784</strain>
    </source>
</reference>
<dbReference type="InterPro" id="IPR037185">
    <property type="entry name" value="EmrE-like"/>
</dbReference>
<organism evidence="8 9">
    <name type="scientific">Phycicoccus endophyticus</name>
    <dbReference type="NCBI Taxonomy" id="1690220"/>
    <lineage>
        <taxon>Bacteria</taxon>
        <taxon>Bacillati</taxon>
        <taxon>Actinomycetota</taxon>
        <taxon>Actinomycetes</taxon>
        <taxon>Micrococcales</taxon>
        <taxon>Intrasporangiaceae</taxon>
        <taxon>Phycicoccus</taxon>
    </lineage>
</organism>
<dbReference type="Proteomes" id="UP000515976">
    <property type="component" value="Chromosome"/>
</dbReference>
<evidence type="ECO:0000259" key="7">
    <source>
        <dbReference type="Pfam" id="PF00892"/>
    </source>
</evidence>
<dbReference type="KEGG" id="pei:H9L10_01960"/>
<gene>
    <name evidence="8" type="ORF">H9L10_01960</name>
</gene>